<keyword evidence="2" id="KW-1185">Reference proteome</keyword>
<sequence>MPLLARCWELRQNLTTYDASYVALAEKLEVLLPTADAQLSRAPGTRCEVEVLRAA</sequence>
<dbReference type="SUPFAM" id="SSF88723">
    <property type="entry name" value="PIN domain-like"/>
    <property type="match status" value="1"/>
</dbReference>
<evidence type="ECO:0000313" key="1">
    <source>
        <dbReference type="EMBL" id="THJ66860.1"/>
    </source>
</evidence>
<proteinExistence type="predicted"/>
<dbReference type="OrthoDB" id="4377304at2"/>
<dbReference type="EMBL" id="SSWH01000005">
    <property type="protein sequence ID" value="THJ66860.1"/>
    <property type="molecule type" value="Genomic_DNA"/>
</dbReference>
<comment type="caution">
    <text evidence="1">The sequence shown here is derived from an EMBL/GenBank/DDBJ whole genome shotgun (WGS) entry which is preliminary data.</text>
</comment>
<dbReference type="Proteomes" id="UP000305233">
    <property type="component" value="Unassembled WGS sequence"/>
</dbReference>
<gene>
    <name evidence="1" type="ORF">E8P82_07540</name>
</gene>
<reference evidence="1 2" key="1">
    <citation type="submission" date="2019-04" db="EMBL/GenBank/DDBJ databases">
        <authorList>
            <person name="Liu Q."/>
            <person name="Xin Y.-H."/>
        </authorList>
    </citation>
    <scope>NUCLEOTIDE SEQUENCE [LARGE SCALE GENOMIC DNA]</scope>
    <source>
        <strain evidence="1 2">AM23</strain>
    </source>
</reference>
<name>A0A4S5E5X4_9MICC</name>
<evidence type="ECO:0000313" key="2">
    <source>
        <dbReference type="Proteomes" id="UP000305233"/>
    </source>
</evidence>
<protein>
    <submittedName>
        <fullName evidence="1">Twitching motility protein PilT</fullName>
    </submittedName>
</protein>
<dbReference type="AlphaFoldDB" id="A0A4S5E5X4"/>
<dbReference type="InterPro" id="IPR029060">
    <property type="entry name" value="PIN-like_dom_sf"/>
</dbReference>
<organism evidence="1 2">
    <name type="scientific">Arthrobacter echini</name>
    <dbReference type="NCBI Taxonomy" id="1529066"/>
    <lineage>
        <taxon>Bacteria</taxon>
        <taxon>Bacillati</taxon>
        <taxon>Actinomycetota</taxon>
        <taxon>Actinomycetes</taxon>
        <taxon>Micrococcales</taxon>
        <taxon>Micrococcaceae</taxon>
        <taxon>Arthrobacter</taxon>
    </lineage>
</organism>
<dbReference type="Gene3D" id="3.40.50.1010">
    <property type="entry name" value="5'-nuclease"/>
    <property type="match status" value="1"/>
</dbReference>
<accession>A0A4S5E5X4</accession>